<dbReference type="InterPro" id="IPR036390">
    <property type="entry name" value="WH_DNA-bd_sf"/>
</dbReference>
<dbReference type="InterPro" id="IPR005119">
    <property type="entry name" value="LysR_subst-bd"/>
</dbReference>
<dbReference type="PROSITE" id="PS50931">
    <property type="entry name" value="HTH_LYSR"/>
    <property type="match status" value="1"/>
</dbReference>
<name>A0A9X2VPE0_9PSEU</name>
<dbReference type="InterPro" id="IPR037402">
    <property type="entry name" value="YidZ_PBP2"/>
</dbReference>
<protein>
    <submittedName>
        <fullName evidence="6">LysR family transcriptional regulator</fullName>
    </submittedName>
</protein>
<reference evidence="6" key="1">
    <citation type="submission" date="2022-08" db="EMBL/GenBank/DDBJ databases">
        <authorList>
            <person name="Tistechok S."/>
            <person name="Samborskyy M."/>
            <person name="Roman I."/>
        </authorList>
    </citation>
    <scope>NUCLEOTIDE SEQUENCE</scope>
    <source>
        <strain evidence="6">DSM 103496</strain>
    </source>
</reference>
<keyword evidence="4" id="KW-0804">Transcription</keyword>
<dbReference type="PANTHER" id="PTHR30118">
    <property type="entry name" value="HTH-TYPE TRANSCRIPTIONAL REGULATOR LEUO-RELATED"/>
    <property type="match status" value="1"/>
</dbReference>
<keyword evidence="2" id="KW-0805">Transcription regulation</keyword>
<keyword evidence="3" id="KW-0238">DNA-binding</keyword>
<proteinExistence type="inferred from homology"/>
<dbReference type="GO" id="GO:0003700">
    <property type="term" value="F:DNA-binding transcription factor activity"/>
    <property type="evidence" value="ECO:0007669"/>
    <property type="project" value="InterPro"/>
</dbReference>
<keyword evidence="7" id="KW-1185">Reference proteome</keyword>
<dbReference type="Pfam" id="PF00126">
    <property type="entry name" value="HTH_1"/>
    <property type="match status" value="1"/>
</dbReference>
<evidence type="ECO:0000256" key="3">
    <source>
        <dbReference type="ARBA" id="ARBA00023125"/>
    </source>
</evidence>
<accession>A0A9X2VPE0</accession>
<dbReference type="SUPFAM" id="SSF46785">
    <property type="entry name" value="Winged helix' DNA-binding domain"/>
    <property type="match status" value="1"/>
</dbReference>
<dbReference type="RefSeq" id="WP_259625827.1">
    <property type="nucleotide sequence ID" value="NZ_JANYMP010000013.1"/>
</dbReference>
<dbReference type="Pfam" id="PF03466">
    <property type="entry name" value="LysR_substrate"/>
    <property type="match status" value="1"/>
</dbReference>
<feature type="domain" description="HTH lysR-type" evidence="5">
    <location>
        <begin position="8"/>
        <end position="64"/>
    </location>
</feature>
<dbReference type="AlphaFoldDB" id="A0A9X2VPE0"/>
<dbReference type="InterPro" id="IPR050389">
    <property type="entry name" value="LysR-type_TF"/>
</dbReference>
<dbReference type="CDD" id="cd08417">
    <property type="entry name" value="PBP2_Nitroaromatics_like"/>
    <property type="match status" value="1"/>
</dbReference>
<comment type="similarity">
    <text evidence="1">Belongs to the LysR transcriptional regulatory family.</text>
</comment>
<dbReference type="Gene3D" id="1.10.10.10">
    <property type="entry name" value="Winged helix-like DNA-binding domain superfamily/Winged helix DNA-binding domain"/>
    <property type="match status" value="1"/>
</dbReference>
<gene>
    <name evidence="6" type="ORF">NZH93_26050</name>
</gene>
<dbReference type="PRINTS" id="PR00039">
    <property type="entry name" value="HTHLYSR"/>
</dbReference>
<dbReference type="PANTHER" id="PTHR30118:SF15">
    <property type="entry name" value="TRANSCRIPTIONAL REGULATORY PROTEIN"/>
    <property type="match status" value="1"/>
</dbReference>
<evidence type="ECO:0000256" key="1">
    <source>
        <dbReference type="ARBA" id="ARBA00009437"/>
    </source>
</evidence>
<evidence type="ECO:0000313" key="7">
    <source>
        <dbReference type="Proteomes" id="UP001141259"/>
    </source>
</evidence>
<sequence>MTDLRNADLNLLTALAVLLEERHVSRAANRLHLSQPAMSRTLHRLRDTFGDELLVRTRHGYEPTVRGHQLQWELADLLPRLETLLRGNGFDPATATAAFHVHCTDYATSVLGPAVFQRVSREAPRISLTVEPLSDRSFADVEQGRVGLVLSGVVAPESLHWETLFEEDFVCLLAHDHPATGDRLTLADFGRYPHVVVVVLDGEQTMVDRRLAELGRRRFAGLRVPYFSAAPAALPGTDLVATLPRRGAAPYLDDPAYRVVEAPVEIQPFPYGIAWHPRVDGDPAHQWLRKVLRDAAAETTRTKPAPRRPS</sequence>
<evidence type="ECO:0000313" key="6">
    <source>
        <dbReference type="EMBL" id="MCS7480333.1"/>
    </source>
</evidence>
<dbReference type="SUPFAM" id="SSF53850">
    <property type="entry name" value="Periplasmic binding protein-like II"/>
    <property type="match status" value="1"/>
</dbReference>
<organism evidence="6 7">
    <name type="scientific">Umezawaea endophytica</name>
    <dbReference type="NCBI Taxonomy" id="1654476"/>
    <lineage>
        <taxon>Bacteria</taxon>
        <taxon>Bacillati</taxon>
        <taxon>Actinomycetota</taxon>
        <taxon>Actinomycetes</taxon>
        <taxon>Pseudonocardiales</taxon>
        <taxon>Pseudonocardiaceae</taxon>
        <taxon>Umezawaea</taxon>
    </lineage>
</organism>
<dbReference type="InterPro" id="IPR036388">
    <property type="entry name" value="WH-like_DNA-bd_sf"/>
</dbReference>
<dbReference type="EMBL" id="JANYMP010000013">
    <property type="protein sequence ID" value="MCS7480333.1"/>
    <property type="molecule type" value="Genomic_DNA"/>
</dbReference>
<dbReference type="GO" id="GO:0003677">
    <property type="term" value="F:DNA binding"/>
    <property type="evidence" value="ECO:0007669"/>
    <property type="project" value="UniProtKB-KW"/>
</dbReference>
<dbReference type="Gene3D" id="3.40.190.10">
    <property type="entry name" value="Periplasmic binding protein-like II"/>
    <property type="match status" value="2"/>
</dbReference>
<evidence type="ECO:0000256" key="2">
    <source>
        <dbReference type="ARBA" id="ARBA00023015"/>
    </source>
</evidence>
<dbReference type="Proteomes" id="UP001141259">
    <property type="component" value="Unassembled WGS sequence"/>
</dbReference>
<comment type="caution">
    <text evidence="6">The sequence shown here is derived from an EMBL/GenBank/DDBJ whole genome shotgun (WGS) entry which is preliminary data.</text>
</comment>
<evidence type="ECO:0000256" key="4">
    <source>
        <dbReference type="ARBA" id="ARBA00023163"/>
    </source>
</evidence>
<dbReference type="InterPro" id="IPR000847">
    <property type="entry name" value="LysR_HTH_N"/>
</dbReference>
<evidence type="ECO:0000259" key="5">
    <source>
        <dbReference type="PROSITE" id="PS50931"/>
    </source>
</evidence>